<dbReference type="Proteomes" id="UP000471152">
    <property type="component" value="Unassembled WGS sequence"/>
</dbReference>
<evidence type="ECO:0000313" key="3">
    <source>
        <dbReference type="EMBL" id="NEK96563.1"/>
    </source>
</evidence>
<reference evidence="4 6" key="2">
    <citation type="submission" date="2020-02" db="EMBL/GenBank/DDBJ databases">
        <title>The WGS of Modestobacter muralis DSM 100205.</title>
        <authorList>
            <person name="Jiang Z."/>
        </authorList>
    </citation>
    <scope>NUCLEOTIDE SEQUENCE [LARGE SCALE GENOMIC DNA]</scope>
    <source>
        <strain evidence="4 6">DSM 100205</strain>
    </source>
</reference>
<sequence length="358" mass="35825">MDLRTAARSVLGLDARDAKRAASTAAGGAGNGESFGGSNAAGWSTSRPGRRTHVGFRVAAWAGVILLLVAGIVQVIVRPIANAVSRDEAPAAAAPALDPDAAQALAVAYATDYLSFDSASPGTRAAAVARWTGETSGPGIANWSGDGQLHVDVVTAGTVLPLGTDAAVVAVTARVTPAVLAEGQAVPEAAAVSDAGVPVAADPGPAVAPWTAQSPRWLTLHVPVVLTDGEPTVAGSGAVFSSGRPASIPRPDASTDNALTGDTGDLPGDVFTAVADGSTDYIAASGATLPDLAGALTVADTANWSVSGGSTTRYAAATVDWQLAGTTLQISQRYALQLTDNDGRWLVTAVDATNEEIR</sequence>
<dbReference type="AlphaFoldDB" id="A0A6P0HDV6"/>
<keyword evidence="5" id="KW-1185">Reference proteome</keyword>
<accession>A0A6P0HDV6</accession>
<dbReference type="EMBL" id="JAAGWB010000070">
    <property type="protein sequence ID" value="NEN53463.1"/>
    <property type="molecule type" value="Genomic_DNA"/>
</dbReference>
<name>A0A6P0HDV6_9ACTN</name>
<evidence type="ECO:0008006" key="7">
    <source>
        <dbReference type="Google" id="ProtNLM"/>
    </source>
</evidence>
<evidence type="ECO:0000313" key="4">
    <source>
        <dbReference type="EMBL" id="NEN53463.1"/>
    </source>
</evidence>
<evidence type="ECO:0000256" key="2">
    <source>
        <dbReference type="SAM" id="Phobius"/>
    </source>
</evidence>
<gene>
    <name evidence="4" type="ORF">G3R41_21405</name>
    <name evidence="3" type="ORF">GCU67_20690</name>
</gene>
<evidence type="ECO:0000313" key="6">
    <source>
        <dbReference type="Proteomes" id="UP000471152"/>
    </source>
</evidence>
<proteinExistence type="predicted"/>
<organism evidence="4 6">
    <name type="scientific">Modestobacter muralis</name>
    <dbReference type="NCBI Taxonomy" id="1608614"/>
    <lineage>
        <taxon>Bacteria</taxon>
        <taxon>Bacillati</taxon>
        <taxon>Actinomycetota</taxon>
        <taxon>Actinomycetes</taxon>
        <taxon>Geodermatophilales</taxon>
        <taxon>Geodermatophilaceae</taxon>
        <taxon>Modestobacter</taxon>
    </lineage>
</organism>
<feature type="transmembrane region" description="Helical" evidence="2">
    <location>
        <begin position="54"/>
        <end position="77"/>
    </location>
</feature>
<dbReference type="Proteomes" id="UP000468828">
    <property type="component" value="Unassembled WGS sequence"/>
</dbReference>
<keyword evidence="2" id="KW-0812">Transmembrane</keyword>
<dbReference type="Gene3D" id="3.10.450.540">
    <property type="match status" value="1"/>
</dbReference>
<protein>
    <recommendedName>
        <fullName evidence="7">Conjugal transfer protein</fullName>
    </recommendedName>
</protein>
<keyword evidence="2" id="KW-1133">Transmembrane helix</keyword>
<reference evidence="3 5" key="1">
    <citation type="submission" date="2020-01" db="EMBL/GenBank/DDBJ databases">
        <title>the WGS Modestobacter muralis CPCC 204518.</title>
        <authorList>
            <person name="Jiang Z."/>
        </authorList>
    </citation>
    <scope>NUCLEOTIDE SEQUENCE [LARGE SCALE GENOMIC DNA]</scope>
    <source>
        <strain evidence="3 5">DSM 100205</strain>
    </source>
</reference>
<dbReference type="RefSeq" id="WP_163613300.1">
    <property type="nucleotide sequence ID" value="NZ_JAAGWB010000070.1"/>
</dbReference>
<evidence type="ECO:0000313" key="5">
    <source>
        <dbReference type="Proteomes" id="UP000468828"/>
    </source>
</evidence>
<keyword evidence="2" id="KW-0472">Membrane</keyword>
<comment type="caution">
    <text evidence="4">The sequence shown here is derived from an EMBL/GenBank/DDBJ whole genome shotgun (WGS) entry which is preliminary data.</text>
</comment>
<evidence type="ECO:0000256" key="1">
    <source>
        <dbReference type="SAM" id="MobiDB-lite"/>
    </source>
</evidence>
<dbReference type="EMBL" id="JAAGWH010000067">
    <property type="protein sequence ID" value="NEK96563.1"/>
    <property type="molecule type" value="Genomic_DNA"/>
</dbReference>
<feature type="region of interest" description="Disordered" evidence="1">
    <location>
        <begin position="235"/>
        <end position="264"/>
    </location>
</feature>